<keyword evidence="10 18" id="KW-0378">Hydrolase</keyword>
<evidence type="ECO:0000256" key="9">
    <source>
        <dbReference type="ARBA" id="ARBA00022741"/>
    </source>
</evidence>
<keyword evidence="16 18" id="KW-0511">Multifunctional enzyme</keyword>
<feature type="region of interest" description="GTP cyclohydrolase II" evidence="18">
    <location>
        <begin position="200"/>
        <end position="397"/>
    </location>
</feature>
<evidence type="ECO:0000256" key="15">
    <source>
        <dbReference type="ARBA" id="ARBA00023239"/>
    </source>
</evidence>
<keyword evidence="13 18" id="KW-0342">GTP-binding</keyword>
<feature type="site" description="Essential for DHBP synthase activity" evidence="18">
    <location>
        <position position="124"/>
    </location>
</feature>
<dbReference type="InterPro" id="IPR017945">
    <property type="entry name" value="DHBP_synth_RibB-like_a/b_dom"/>
</dbReference>
<dbReference type="Gene3D" id="3.90.870.10">
    <property type="entry name" value="DHBP synthase"/>
    <property type="match status" value="1"/>
</dbReference>
<keyword evidence="11 18" id="KW-0862">Zinc</keyword>
<evidence type="ECO:0000256" key="16">
    <source>
        <dbReference type="ARBA" id="ARBA00023268"/>
    </source>
</evidence>
<feature type="binding site" evidence="18">
    <location>
        <begin position="252"/>
        <end position="256"/>
    </location>
    <ligand>
        <name>GTP</name>
        <dbReference type="ChEBI" id="CHEBI:37565"/>
    </ligand>
</feature>
<sequence length="397" mass="44104">MLNSIEEVIEDIRNGKMVIVVDNEDRENEGDIVAAAEMVTPEVINFMAGYGRGLICVSIPSYRARELMLSPMVQKNSDSHETAFTISVDARETSTGISAYERAKTIKKLISPDAVPEDFNRPGHVFPLIARDGGVLERPGHTEASSDLARLAGLYPAGVICEIMNDDGTMARLPQLIEFAKRHDLKITSVEKLIEYRLKANNGMQMSVKTHLPTAYGDFTLVAYPDSNSSEPHIVLLMGDVSGDKARPVLTRIHSECMTGDVFGSLRCDCGSQLHRALRMIAREGRGILIYMRQEGRGIGLMNKLKAYRLQDEGYDTVDANLQLGFPPDLRDYRTAAAILKDLGINSIRLLTNNPDKISDIEKYGIHVAERVPLITGRNNINSQYLNTKREKMGHMI</sequence>
<dbReference type="Pfam" id="PF00926">
    <property type="entry name" value="DHBP_synthase"/>
    <property type="match status" value="1"/>
</dbReference>
<dbReference type="EC" id="3.5.4.25" evidence="18"/>
<keyword evidence="12 18" id="KW-0460">Magnesium</keyword>
<dbReference type="InterPro" id="IPR032677">
    <property type="entry name" value="GTP_cyclohydro_II"/>
</dbReference>
<dbReference type="GO" id="GO:0003935">
    <property type="term" value="F:GTP cyclohydrolase II activity"/>
    <property type="evidence" value="ECO:0007669"/>
    <property type="project" value="UniProtKB-UniRule"/>
</dbReference>
<dbReference type="FunFam" id="3.90.870.10:FF:000001">
    <property type="entry name" value="Riboflavin biosynthesis protein RibBA"/>
    <property type="match status" value="1"/>
</dbReference>
<dbReference type="NCBIfam" id="NF001591">
    <property type="entry name" value="PRK00393.1"/>
    <property type="match status" value="1"/>
</dbReference>
<comment type="catalytic activity">
    <reaction evidence="17 18">
        <text>GTP + 4 H2O = 2,5-diamino-6-hydroxy-4-(5-phosphoribosylamino)-pyrimidine + formate + 2 phosphate + 3 H(+)</text>
        <dbReference type="Rhea" id="RHEA:23704"/>
        <dbReference type="ChEBI" id="CHEBI:15377"/>
        <dbReference type="ChEBI" id="CHEBI:15378"/>
        <dbReference type="ChEBI" id="CHEBI:15740"/>
        <dbReference type="ChEBI" id="CHEBI:37565"/>
        <dbReference type="ChEBI" id="CHEBI:43474"/>
        <dbReference type="ChEBI" id="CHEBI:58614"/>
        <dbReference type="EC" id="3.5.4.25"/>
    </reaction>
</comment>
<feature type="binding site" evidence="18">
    <location>
        <position position="141"/>
    </location>
    <ligand>
        <name>Mg(2+)</name>
        <dbReference type="ChEBI" id="CHEBI:18420"/>
        <label>2</label>
    </ligand>
</feature>
<dbReference type="InterPro" id="IPR000422">
    <property type="entry name" value="DHBP_synthase_RibB"/>
</dbReference>
<organism evidence="20 21">
    <name type="scientific">Calorimonas adulescens</name>
    <dbReference type="NCBI Taxonomy" id="2606906"/>
    <lineage>
        <taxon>Bacteria</taxon>
        <taxon>Bacillati</taxon>
        <taxon>Bacillota</taxon>
        <taxon>Clostridia</taxon>
        <taxon>Thermoanaerobacterales</taxon>
        <taxon>Thermoanaerobacteraceae</taxon>
        <taxon>Calorimonas</taxon>
    </lineage>
</organism>
<evidence type="ECO:0000256" key="14">
    <source>
        <dbReference type="ARBA" id="ARBA00023211"/>
    </source>
</evidence>
<comment type="pathway">
    <text evidence="4 18">Cofactor biosynthesis; riboflavin biosynthesis; 5-amino-6-(D-ribitylamino)uracil from GTP: step 1/4.</text>
</comment>
<comment type="catalytic activity">
    <reaction evidence="1 18">
        <text>D-ribulose 5-phosphate = (2S)-2-hydroxy-3-oxobutyl phosphate + formate + H(+)</text>
        <dbReference type="Rhea" id="RHEA:18457"/>
        <dbReference type="ChEBI" id="CHEBI:15378"/>
        <dbReference type="ChEBI" id="CHEBI:15740"/>
        <dbReference type="ChEBI" id="CHEBI:58121"/>
        <dbReference type="ChEBI" id="CHEBI:58830"/>
        <dbReference type="EC" id="4.1.99.12"/>
    </reaction>
</comment>
<dbReference type="SUPFAM" id="SSF55821">
    <property type="entry name" value="YrdC/RibB"/>
    <property type="match status" value="1"/>
</dbReference>
<feature type="binding site" evidence="18">
    <location>
        <position position="31"/>
    </location>
    <ligand>
        <name>D-ribulose 5-phosphate</name>
        <dbReference type="ChEBI" id="CHEBI:58121"/>
    </ligand>
</feature>
<dbReference type="GO" id="GO:0030145">
    <property type="term" value="F:manganese ion binding"/>
    <property type="evidence" value="ECO:0007669"/>
    <property type="project" value="UniProtKB-UniRule"/>
</dbReference>
<evidence type="ECO:0000256" key="11">
    <source>
        <dbReference type="ARBA" id="ARBA00022833"/>
    </source>
</evidence>
<comment type="pathway">
    <text evidence="5 18">Cofactor biosynthesis; riboflavin biosynthesis; 2-hydroxy-3-oxobutyl phosphate from D-ribulose 5-phosphate: step 1/1.</text>
</comment>
<feature type="binding site" evidence="18">
    <location>
        <position position="162"/>
    </location>
    <ligand>
        <name>D-ribulose 5-phosphate</name>
        <dbReference type="ChEBI" id="CHEBI:58121"/>
    </ligand>
</feature>
<dbReference type="GO" id="GO:0008686">
    <property type="term" value="F:3,4-dihydroxy-2-butanone-4-phosphate synthase activity"/>
    <property type="evidence" value="ECO:0007669"/>
    <property type="project" value="UniProtKB-UniRule"/>
</dbReference>
<evidence type="ECO:0000256" key="5">
    <source>
        <dbReference type="ARBA" id="ARBA00004904"/>
    </source>
</evidence>
<dbReference type="UniPathway" id="UPA00275">
    <property type="reaction ID" value="UER00399"/>
</dbReference>
<dbReference type="PANTHER" id="PTHR21327:SF18">
    <property type="entry name" value="3,4-DIHYDROXY-2-BUTANONE 4-PHOSPHATE SYNTHASE"/>
    <property type="match status" value="1"/>
</dbReference>
<dbReference type="SUPFAM" id="SSF142695">
    <property type="entry name" value="RibA-like"/>
    <property type="match status" value="1"/>
</dbReference>
<feature type="binding site" evidence="18">
    <location>
        <begin position="138"/>
        <end position="142"/>
    </location>
    <ligand>
        <name>D-ribulose 5-phosphate</name>
        <dbReference type="ChEBI" id="CHEBI:58121"/>
    </ligand>
</feature>
<evidence type="ECO:0000256" key="12">
    <source>
        <dbReference type="ARBA" id="ARBA00022842"/>
    </source>
</evidence>
<name>A0A5D8QDK4_9THEO</name>
<evidence type="ECO:0000256" key="2">
    <source>
        <dbReference type="ARBA" id="ARBA00001936"/>
    </source>
</evidence>
<proteinExistence type="inferred from homology"/>
<dbReference type="GO" id="GO:0000287">
    <property type="term" value="F:magnesium ion binding"/>
    <property type="evidence" value="ECO:0007669"/>
    <property type="project" value="UniProtKB-UniRule"/>
</dbReference>
<dbReference type="GO" id="GO:0005829">
    <property type="term" value="C:cytosol"/>
    <property type="evidence" value="ECO:0007669"/>
    <property type="project" value="TreeGrafter"/>
</dbReference>
<dbReference type="Gene3D" id="3.40.50.10990">
    <property type="entry name" value="GTP cyclohydrolase II"/>
    <property type="match status" value="1"/>
</dbReference>
<feature type="binding site" evidence="18">
    <location>
        <position position="27"/>
    </location>
    <ligand>
        <name>Mg(2+)</name>
        <dbReference type="ChEBI" id="CHEBI:18420"/>
        <label>1</label>
    </ligand>
</feature>
<comment type="similarity">
    <text evidence="6 18">In the N-terminal section; belongs to the DHBP synthase family.</text>
</comment>
<dbReference type="HAMAP" id="MF_00180">
    <property type="entry name" value="RibB"/>
    <property type="match status" value="1"/>
</dbReference>
<comment type="caution">
    <text evidence="20">The sequence shown here is derived from an EMBL/GenBank/DDBJ whole genome shotgun (WGS) entry which is preliminary data.</text>
</comment>
<dbReference type="GO" id="GO:0009231">
    <property type="term" value="P:riboflavin biosynthetic process"/>
    <property type="evidence" value="ECO:0007669"/>
    <property type="project" value="UniProtKB-UniRule"/>
</dbReference>
<dbReference type="PANTHER" id="PTHR21327">
    <property type="entry name" value="GTP CYCLOHYDROLASE II-RELATED"/>
    <property type="match status" value="1"/>
</dbReference>
<evidence type="ECO:0000256" key="7">
    <source>
        <dbReference type="ARBA" id="ARBA00022619"/>
    </source>
</evidence>
<keyword evidence="14 18" id="KW-0464">Manganese</keyword>
<comment type="cofactor">
    <cofactor evidence="2">
        <name>Mn(2+)</name>
        <dbReference type="ChEBI" id="CHEBI:29035"/>
    </cofactor>
</comment>
<evidence type="ECO:0000256" key="4">
    <source>
        <dbReference type="ARBA" id="ARBA00004853"/>
    </source>
</evidence>
<feature type="site" description="Essential for DHBP synthase activity" evidence="18">
    <location>
        <position position="162"/>
    </location>
</feature>
<dbReference type="EMBL" id="VTPS01000006">
    <property type="protein sequence ID" value="TZE82447.1"/>
    <property type="molecule type" value="Genomic_DNA"/>
</dbReference>
<dbReference type="AlphaFoldDB" id="A0A5D8QDK4"/>
<comment type="cofactor">
    <cofactor evidence="18">
        <name>Mg(2+)</name>
        <dbReference type="ChEBI" id="CHEBI:18420"/>
    </cofactor>
    <cofactor evidence="18">
        <name>Mn(2+)</name>
        <dbReference type="ChEBI" id="CHEBI:29035"/>
    </cofactor>
    <text evidence="18">Binds 2 divalent metal cations per subunit. Magnesium or manganese.</text>
</comment>
<feature type="region of interest" description="DHBP synthase" evidence="18">
    <location>
        <begin position="1"/>
        <end position="199"/>
    </location>
</feature>
<evidence type="ECO:0000256" key="10">
    <source>
        <dbReference type="ARBA" id="ARBA00022801"/>
    </source>
</evidence>
<dbReference type="HAMAP" id="MF_01283">
    <property type="entry name" value="RibBA"/>
    <property type="match status" value="1"/>
</dbReference>
<evidence type="ECO:0000313" key="20">
    <source>
        <dbReference type="EMBL" id="TZE82447.1"/>
    </source>
</evidence>
<dbReference type="NCBIfam" id="NF006803">
    <property type="entry name" value="PRK09311.1"/>
    <property type="match status" value="1"/>
</dbReference>
<feature type="active site" description="Proton acceptor; for GTP cyclohydrolase activity" evidence="18">
    <location>
        <position position="329"/>
    </location>
</feature>
<comment type="function">
    <text evidence="3 18">Catalyzes the conversion of D-ribulose 5-phosphate to formate and 3,4-dihydroxy-2-butanone 4-phosphate.</text>
</comment>
<feature type="binding site" evidence="18">
    <location>
        <position position="257"/>
    </location>
    <ligand>
        <name>Zn(2+)</name>
        <dbReference type="ChEBI" id="CHEBI:29105"/>
        <note>catalytic</note>
    </ligand>
</feature>
<feature type="binding site" evidence="18">
    <location>
        <begin position="26"/>
        <end position="27"/>
    </location>
    <ligand>
        <name>D-ribulose 5-phosphate</name>
        <dbReference type="ChEBI" id="CHEBI:58121"/>
    </ligand>
</feature>
<evidence type="ECO:0000256" key="3">
    <source>
        <dbReference type="ARBA" id="ARBA00002284"/>
    </source>
</evidence>
<feature type="domain" description="GTP cyclohydrolase II" evidence="19">
    <location>
        <begin position="208"/>
        <end position="373"/>
    </location>
</feature>
<gene>
    <name evidence="18" type="primary">ribBA</name>
    <name evidence="20" type="ORF">FWJ32_05425</name>
</gene>
<evidence type="ECO:0000256" key="18">
    <source>
        <dbReference type="HAMAP-Rule" id="MF_01283"/>
    </source>
</evidence>
<comment type="similarity">
    <text evidence="18">In the C-terminal section; belongs to the GTP cyclohydrolase II family.</text>
</comment>
<reference evidence="20 21" key="1">
    <citation type="submission" date="2019-08" db="EMBL/GenBank/DDBJ databases">
        <title>Calorimonas adulescens gen. nov., sp. nov., an anaerobic thermophilic bacterium from Sakhalin hot spring.</title>
        <authorList>
            <person name="Khomyakova M.A."/>
            <person name="Merkel A.Y."/>
            <person name="Novikov A."/>
            <person name="Bonch-Osmolovskaya E.A."/>
            <person name="Slobodkin A.I."/>
        </authorList>
    </citation>
    <scope>NUCLEOTIDE SEQUENCE [LARGE SCALE GENOMIC DNA]</scope>
    <source>
        <strain evidence="20 21">A05MB</strain>
    </source>
</reference>
<dbReference type="InterPro" id="IPR016299">
    <property type="entry name" value="Riboflavin_synth_RibBA"/>
</dbReference>
<dbReference type="CDD" id="cd00641">
    <property type="entry name" value="GTP_cyclohydro2"/>
    <property type="match status" value="1"/>
</dbReference>
<comment type="cofactor">
    <cofactor evidence="18">
        <name>Zn(2+)</name>
        <dbReference type="ChEBI" id="CHEBI:29105"/>
    </cofactor>
    <text evidence="18">Binds 1 zinc ion per subunit.</text>
</comment>
<evidence type="ECO:0000256" key="8">
    <source>
        <dbReference type="ARBA" id="ARBA00022723"/>
    </source>
</evidence>
<evidence type="ECO:0000256" key="6">
    <source>
        <dbReference type="ARBA" id="ARBA00005520"/>
    </source>
</evidence>
<feature type="binding site" evidence="18">
    <location>
        <position position="317"/>
    </location>
    <ligand>
        <name>GTP</name>
        <dbReference type="ChEBI" id="CHEBI:37565"/>
    </ligand>
</feature>
<dbReference type="FunFam" id="3.40.50.10990:FF:000002">
    <property type="entry name" value="GTP cyclohydrolase-2"/>
    <property type="match status" value="1"/>
</dbReference>
<dbReference type="Proteomes" id="UP000322976">
    <property type="component" value="Unassembled WGS sequence"/>
</dbReference>
<evidence type="ECO:0000313" key="21">
    <source>
        <dbReference type="Proteomes" id="UP000322976"/>
    </source>
</evidence>
<dbReference type="GO" id="GO:0005525">
    <property type="term" value="F:GTP binding"/>
    <property type="evidence" value="ECO:0007669"/>
    <property type="project" value="UniProtKB-KW"/>
</dbReference>
<dbReference type="RefSeq" id="WP_149544959.1">
    <property type="nucleotide sequence ID" value="NZ_VTPS01000006.1"/>
</dbReference>
<feature type="active site" description="Nucleophile; for GTP cyclohydrolase activity" evidence="18">
    <location>
        <position position="331"/>
    </location>
</feature>
<dbReference type="InterPro" id="IPR036144">
    <property type="entry name" value="RibA-like_sf"/>
</dbReference>
<keyword evidence="15 18" id="KW-0456">Lyase</keyword>
<dbReference type="Pfam" id="PF00925">
    <property type="entry name" value="GTP_cyclohydro2"/>
    <property type="match status" value="1"/>
</dbReference>
<dbReference type="GO" id="GO:0008270">
    <property type="term" value="F:zinc ion binding"/>
    <property type="evidence" value="ECO:0007669"/>
    <property type="project" value="UniProtKB-UniRule"/>
</dbReference>
<keyword evidence="8 18" id="KW-0479">Metal-binding</keyword>
<protein>
    <recommendedName>
        <fullName evidence="18">Riboflavin biosynthesis protein RibBA</fullName>
    </recommendedName>
    <domain>
        <recommendedName>
            <fullName evidence="18">3,4-dihydroxy-2-butanone 4-phosphate synthase</fullName>
            <shortName evidence="18">DHBP synthase</shortName>
            <ecNumber evidence="18">4.1.99.12</ecNumber>
        </recommendedName>
    </domain>
    <domain>
        <recommendedName>
            <fullName evidence="18">GTP cyclohydrolase-2</fullName>
            <ecNumber evidence="18">3.5.4.25</ecNumber>
        </recommendedName>
        <alternativeName>
            <fullName evidence="18">GTP cyclohydrolase II</fullName>
        </alternativeName>
    </domain>
</protein>
<feature type="binding site" evidence="18">
    <location>
        <position position="27"/>
    </location>
    <ligand>
        <name>Mg(2+)</name>
        <dbReference type="ChEBI" id="CHEBI:18420"/>
        <label>2</label>
    </ligand>
</feature>
<accession>A0A5D8QDK4</accession>
<dbReference type="PIRSF" id="PIRSF001259">
    <property type="entry name" value="RibA"/>
    <property type="match status" value="1"/>
</dbReference>
<evidence type="ECO:0000256" key="13">
    <source>
        <dbReference type="ARBA" id="ARBA00023134"/>
    </source>
</evidence>
<feature type="binding site" evidence="18">
    <location>
        <begin position="295"/>
        <end position="297"/>
    </location>
    <ligand>
        <name>GTP</name>
        <dbReference type="ChEBI" id="CHEBI:37565"/>
    </ligand>
</feature>
<dbReference type="EC" id="4.1.99.12" evidence="18"/>
<feature type="binding site" evidence="18">
    <location>
        <position position="357"/>
    </location>
    <ligand>
        <name>GTP</name>
        <dbReference type="ChEBI" id="CHEBI:37565"/>
    </ligand>
</feature>
<evidence type="ECO:0000256" key="17">
    <source>
        <dbReference type="ARBA" id="ARBA00049295"/>
    </source>
</evidence>
<dbReference type="NCBIfam" id="TIGR00505">
    <property type="entry name" value="ribA"/>
    <property type="match status" value="1"/>
</dbReference>
<feature type="binding site" evidence="18">
    <location>
        <position position="270"/>
    </location>
    <ligand>
        <name>Zn(2+)</name>
        <dbReference type="ChEBI" id="CHEBI:29105"/>
        <note>catalytic</note>
    </ligand>
</feature>
<comment type="function">
    <text evidence="18">Catalyzes the conversion of GTP to 2,5-diamino-6-ribosylamino-4(3H)-pyrimidinone 5'-phosphate (DARP), formate and pyrophosphate.</text>
</comment>
<feature type="binding site" evidence="18">
    <location>
        <position position="273"/>
    </location>
    <ligand>
        <name>GTP</name>
        <dbReference type="ChEBI" id="CHEBI:37565"/>
    </ligand>
</feature>
<dbReference type="NCBIfam" id="TIGR00506">
    <property type="entry name" value="ribB"/>
    <property type="match status" value="1"/>
</dbReference>
<dbReference type="HAMAP" id="MF_00179">
    <property type="entry name" value="RibA"/>
    <property type="match status" value="1"/>
</dbReference>
<keyword evidence="21" id="KW-1185">Reference proteome</keyword>
<dbReference type="InterPro" id="IPR000926">
    <property type="entry name" value="RibA"/>
</dbReference>
<feature type="binding site" evidence="18">
    <location>
        <position position="268"/>
    </location>
    <ligand>
        <name>Zn(2+)</name>
        <dbReference type="ChEBI" id="CHEBI:29105"/>
        <note>catalytic</note>
    </ligand>
</feature>
<keyword evidence="7 18" id="KW-0686">Riboflavin biosynthesis</keyword>
<keyword evidence="9 18" id="KW-0547">Nucleotide-binding</keyword>
<evidence type="ECO:0000256" key="1">
    <source>
        <dbReference type="ARBA" id="ARBA00000141"/>
    </source>
</evidence>
<feature type="binding site" evidence="18">
    <location>
        <position position="352"/>
    </location>
    <ligand>
        <name>GTP</name>
        <dbReference type="ChEBI" id="CHEBI:37565"/>
    </ligand>
</feature>
<evidence type="ECO:0000259" key="19">
    <source>
        <dbReference type="Pfam" id="PF00925"/>
    </source>
</evidence>